<comment type="caution">
    <text evidence="1">The sequence shown here is derived from an EMBL/GenBank/DDBJ whole genome shotgun (WGS) entry which is preliminary data.</text>
</comment>
<protein>
    <submittedName>
        <fullName evidence="1">DUF4286 family protein</fullName>
    </submittedName>
</protein>
<dbReference type="InterPro" id="IPR025563">
    <property type="entry name" value="DUF4286"/>
</dbReference>
<keyword evidence="2" id="KW-1185">Reference proteome</keyword>
<reference evidence="1" key="1">
    <citation type="submission" date="2020-08" db="EMBL/GenBank/DDBJ databases">
        <title>Lewinella bacteria from marine environments.</title>
        <authorList>
            <person name="Zhong Y."/>
        </authorList>
    </citation>
    <scope>NUCLEOTIDE SEQUENCE</scope>
    <source>
        <strain evidence="1">KCTC 42187</strain>
    </source>
</reference>
<sequence length="104" mass="12179">MMIYNVTSKVEHHSHDQWLQWMEQAYLPHVMDSGTVEDFRLARLLGVDESDGVTYALLLTFASRPAFDIYQEKFALDHQRMIDREWKGKLYSFPSLLEVVAEGQ</sequence>
<dbReference type="EMBL" id="JACSIT010000100">
    <property type="protein sequence ID" value="MBC6994548.1"/>
    <property type="molecule type" value="Genomic_DNA"/>
</dbReference>
<evidence type="ECO:0000313" key="2">
    <source>
        <dbReference type="Proteomes" id="UP000650081"/>
    </source>
</evidence>
<evidence type="ECO:0000313" key="1">
    <source>
        <dbReference type="EMBL" id="MBC6994548.1"/>
    </source>
</evidence>
<gene>
    <name evidence="1" type="ORF">H9S92_10255</name>
</gene>
<accession>A0A923PNL3</accession>
<name>A0A923PNL3_9BACT</name>
<dbReference type="RefSeq" id="WP_187466619.1">
    <property type="nucleotide sequence ID" value="NZ_JACSIT010000100.1"/>
</dbReference>
<organism evidence="1 2">
    <name type="scientific">Neolewinella lacunae</name>
    <dbReference type="NCBI Taxonomy" id="1517758"/>
    <lineage>
        <taxon>Bacteria</taxon>
        <taxon>Pseudomonadati</taxon>
        <taxon>Bacteroidota</taxon>
        <taxon>Saprospiria</taxon>
        <taxon>Saprospirales</taxon>
        <taxon>Lewinellaceae</taxon>
        <taxon>Neolewinella</taxon>
    </lineage>
</organism>
<dbReference type="Proteomes" id="UP000650081">
    <property type="component" value="Unassembled WGS sequence"/>
</dbReference>
<dbReference type="Pfam" id="PF14114">
    <property type="entry name" value="DUF4286"/>
    <property type="match status" value="1"/>
</dbReference>
<dbReference type="AlphaFoldDB" id="A0A923PNL3"/>
<proteinExistence type="predicted"/>